<protein>
    <recommendedName>
        <fullName evidence="3">ESX-1 secretion-associated protein</fullName>
    </recommendedName>
</protein>
<evidence type="ECO:0000313" key="1">
    <source>
        <dbReference type="EMBL" id="ORW01735.1"/>
    </source>
</evidence>
<accession>A0A1X1XSA9</accession>
<name>A0A1X1XSA9_9MYCO</name>
<reference evidence="1 2" key="1">
    <citation type="submission" date="2016-01" db="EMBL/GenBank/DDBJ databases">
        <title>The new phylogeny of the genus Mycobacterium.</title>
        <authorList>
            <person name="Tarcisio F."/>
            <person name="Conor M."/>
            <person name="Antonella G."/>
            <person name="Elisabetta G."/>
            <person name="Giulia F.S."/>
            <person name="Sara T."/>
            <person name="Anna F."/>
            <person name="Clotilde B."/>
            <person name="Roberto B."/>
            <person name="Veronica D.S."/>
            <person name="Fabio R."/>
            <person name="Monica P."/>
            <person name="Olivier J."/>
            <person name="Enrico T."/>
            <person name="Nicola S."/>
        </authorList>
    </citation>
    <scope>NUCLEOTIDE SEQUENCE [LARGE SCALE GENOMIC DNA]</scope>
    <source>
        <strain evidence="1 2">DSM 45166</strain>
    </source>
</reference>
<dbReference type="AlphaFoldDB" id="A0A1X1XSA9"/>
<evidence type="ECO:0000313" key="2">
    <source>
        <dbReference type="Proteomes" id="UP000193487"/>
    </source>
</evidence>
<dbReference type="EMBL" id="LQPE01000138">
    <property type="protein sequence ID" value="ORW01735.1"/>
    <property type="molecule type" value="Genomic_DNA"/>
</dbReference>
<dbReference type="RefSeq" id="WP_045380280.1">
    <property type="nucleotide sequence ID" value="NZ_BBKA01000067.1"/>
</dbReference>
<sequence>MTELHIIAEYIRSLAKLQNDAAREIGDATLAVDRVDEKVSVTHGSICAVTAKALKDAEDKRLAAATAVQEASRDLAAKLEHAATKYDEIDAAEKDRLHSQMRPGG</sequence>
<dbReference type="Proteomes" id="UP000193487">
    <property type="component" value="Unassembled WGS sequence"/>
</dbReference>
<gene>
    <name evidence="1" type="ORF">AWC14_07940</name>
</gene>
<dbReference type="InterPro" id="IPR022536">
    <property type="entry name" value="EspC"/>
</dbReference>
<keyword evidence="2" id="KW-1185">Reference proteome</keyword>
<proteinExistence type="predicted"/>
<dbReference type="Pfam" id="PF10824">
    <property type="entry name" value="T7SS_ESX_EspC"/>
    <property type="match status" value="1"/>
</dbReference>
<comment type="caution">
    <text evidence="1">The sequence shown here is derived from an EMBL/GenBank/DDBJ whole genome shotgun (WGS) entry which is preliminary data.</text>
</comment>
<organism evidence="1 2">
    <name type="scientific">Mycobacterium kyorinense</name>
    <dbReference type="NCBI Taxonomy" id="487514"/>
    <lineage>
        <taxon>Bacteria</taxon>
        <taxon>Bacillati</taxon>
        <taxon>Actinomycetota</taxon>
        <taxon>Actinomycetes</taxon>
        <taxon>Mycobacteriales</taxon>
        <taxon>Mycobacteriaceae</taxon>
        <taxon>Mycobacterium</taxon>
    </lineage>
</organism>
<evidence type="ECO:0008006" key="3">
    <source>
        <dbReference type="Google" id="ProtNLM"/>
    </source>
</evidence>
<dbReference type="GO" id="GO:0009306">
    <property type="term" value="P:protein secretion"/>
    <property type="evidence" value="ECO:0007669"/>
    <property type="project" value="InterPro"/>
</dbReference>